<keyword evidence="2" id="KW-1185">Reference proteome</keyword>
<reference evidence="1 2" key="1">
    <citation type="journal article" date="2011" name="J. Bacteriol.">
        <title>Complete genome sequence of Amycolicicoccus subflavus DQS3-9A1T, an actinomycete isolated from crude oil-polluted soil.</title>
        <authorList>
            <person name="Cai M."/>
            <person name="Chen W.M."/>
            <person name="Nie Y."/>
            <person name="Chi C.Q."/>
            <person name="Wang Y.N."/>
            <person name="Tang Y.Q."/>
            <person name="Li G.Y."/>
            <person name="Wu X.L."/>
        </authorList>
    </citation>
    <scope>NUCLEOTIDE SEQUENCE [LARGE SCALE GENOMIC DNA]</scope>
    <source>
        <strain evidence="2">DSM 45089 / DQS3-9A1</strain>
    </source>
</reference>
<dbReference type="Proteomes" id="UP000009235">
    <property type="component" value="Chromosome"/>
</dbReference>
<dbReference type="KEGG" id="asd:AS9A_2180"/>
<gene>
    <name evidence="1" type="ordered locus">AS9A_2180</name>
</gene>
<evidence type="ECO:0000313" key="1">
    <source>
        <dbReference type="EMBL" id="AEF40629.1"/>
    </source>
</evidence>
<dbReference type="AlphaFoldDB" id="F6EQE4"/>
<dbReference type="HOGENOM" id="CLU_3323720_0_0_11"/>
<dbReference type="STRING" id="443218.AS9A_2180"/>
<accession>F6EQE4</accession>
<protein>
    <submittedName>
        <fullName evidence="1">Uncharacterized protein</fullName>
    </submittedName>
</protein>
<organism evidence="1 2">
    <name type="scientific">Hoyosella subflava (strain DSM 45089 / JCM 17490 / NBRC 109087 / DQS3-9A1)</name>
    <name type="common">Amycolicicoccus subflavus</name>
    <dbReference type="NCBI Taxonomy" id="443218"/>
    <lineage>
        <taxon>Bacteria</taxon>
        <taxon>Bacillati</taxon>
        <taxon>Actinomycetota</taxon>
        <taxon>Actinomycetes</taxon>
        <taxon>Mycobacteriales</taxon>
        <taxon>Hoyosellaceae</taxon>
        <taxon>Hoyosella</taxon>
    </lineage>
</organism>
<evidence type="ECO:0000313" key="2">
    <source>
        <dbReference type="Proteomes" id="UP000009235"/>
    </source>
</evidence>
<name>F6EQE4_HOYSD</name>
<proteinExistence type="predicted"/>
<sequence length="38" mass="4268">MRCGKQILKGPPAHEVVSPGSITRYHAIDDFIEFGRKL</sequence>
<dbReference type="EMBL" id="CP002786">
    <property type="protein sequence ID" value="AEF40629.1"/>
    <property type="molecule type" value="Genomic_DNA"/>
</dbReference>